<reference evidence="2 3" key="1">
    <citation type="submission" date="2020-04" db="EMBL/GenBank/DDBJ databases">
        <title>Perkinsus olseni comparative genomics.</title>
        <authorList>
            <person name="Bogema D.R."/>
        </authorList>
    </citation>
    <scope>NUCLEOTIDE SEQUENCE [LARGE SCALE GENOMIC DNA]</scope>
    <source>
        <strain evidence="2">00978-12</strain>
    </source>
</reference>
<feature type="region of interest" description="Disordered" evidence="1">
    <location>
        <begin position="306"/>
        <end position="351"/>
    </location>
</feature>
<gene>
    <name evidence="2" type="ORF">FOZ60_014932</name>
</gene>
<evidence type="ECO:0000313" key="3">
    <source>
        <dbReference type="Proteomes" id="UP000541610"/>
    </source>
</evidence>
<feature type="compositionally biased region" description="Polar residues" evidence="1">
    <location>
        <begin position="8"/>
        <end position="17"/>
    </location>
</feature>
<organism evidence="2 3">
    <name type="scientific">Perkinsus olseni</name>
    <name type="common">Perkinsus atlanticus</name>
    <dbReference type="NCBI Taxonomy" id="32597"/>
    <lineage>
        <taxon>Eukaryota</taxon>
        <taxon>Sar</taxon>
        <taxon>Alveolata</taxon>
        <taxon>Perkinsozoa</taxon>
        <taxon>Perkinsea</taxon>
        <taxon>Perkinsida</taxon>
        <taxon>Perkinsidae</taxon>
        <taxon>Perkinsus</taxon>
    </lineage>
</organism>
<feature type="region of interest" description="Disordered" evidence="1">
    <location>
        <begin position="1"/>
        <end position="29"/>
    </location>
</feature>
<accession>A0A7J6N6J4</accession>
<evidence type="ECO:0000313" key="2">
    <source>
        <dbReference type="EMBL" id="KAF4679539.1"/>
    </source>
</evidence>
<comment type="caution">
    <text evidence="2">The sequence shown here is derived from an EMBL/GenBank/DDBJ whole genome shotgun (WGS) entry which is preliminary data.</text>
</comment>
<name>A0A7J6N6J4_PEROL</name>
<proteinExistence type="predicted"/>
<sequence length="426" mass="46356">MIKPNGSPAFSSASNGPRGSPSGPLRVTRKSTAAEVLDALKQLTFLGSITVDSSFADVDGEMLLQMGSPTALKELVPTIPPRAAALLAAKIRAWGEPPSRARSRSRSPRRGSYGHLPPQPPGDRAEPTPDADLGKILTQLLNADTSKAEKGWDQRVATAVQNLQESFGCPSGDLLPPSDVLKELFKDKEDERAFLPLRRFTPISMTGMTLPDSYASTVPTKGMCMATAYTLAGFWKPADGANYCNALTKLAAQHSPTLSAKYDALVREKWAVKSVTNSDFDISHETSTLDLEAMVLLQNDVSKAGRGQKEKLSLLPPVQGMPQLQPRRRSAPGESHPHIDKAKQTAHPFDAPPEPSLTKIINEANAIGDSKALNDYRTERLRFWERRSTSPEIEALRAELLQGADEATQHRLGKVNLPLFSEMQHL</sequence>
<feature type="region of interest" description="Disordered" evidence="1">
    <location>
        <begin position="95"/>
        <end position="131"/>
    </location>
</feature>
<evidence type="ECO:0000256" key="1">
    <source>
        <dbReference type="SAM" id="MobiDB-lite"/>
    </source>
</evidence>
<dbReference type="EMBL" id="JABANP010000721">
    <property type="protein sequence ID" value="KAF4679539.1"/>
    <property type="molecule type" value="Genomic_DNA"/>
</dbReference>
<dbReference type="AlphaFoldDB" id="A0A7J6N6J4"/>
<protein>
    <submittedName>
        <fullName evidence="2">Uncharacterized protein</fullName>
    </submittedName>
</protein>
<dbReference type="Proteomes" id="UP000541610">
    <property type="component" value="Unassembled WGS sequence"/>
</dbReference>